<dbReference type="UniPathway" id="UPA00588">
    <property type="reaction ID" value="UER00659"/>
</dbReference>
<dbReference type="InParanoid" id="A0A0H2SFK0"/>
<evidence type="ECO:0000256" key="1">
    <source>
        <dbReference type="ARBA" id="ARBA00001946"/>
    </source>
</evidence>
<dbReference type="InterPro" id="IPR011611">
    <property type="entry name" value="PfkB_dom"/>
</dbReference>
<evidence type="ECO:0000313" key="14">
    <source>
        <dbReference type="Proteomes" id="UP000053477"/>
    </source>
</evidence>
<dbReference type="GO" id="GO:0004001">
    <property type="term" value="F:adenosine kinase activity"/>
    <property type="evidence" value="ECO:0007669"/>
    <property type="project" value="UniProtKB-UniRule"/>
</dbReference>
<dbReference type="OrthoDB" id="432447at2759"/>
<comment type="catalytic activity">
    <reaction evidence="11">
        <text>adenosine + ATP = AMP + ADP + H(+)</text>
        <dbReference type="Rhea" id="RHEA:20824"/>
        <dbReference type="ChEBI" id="CHEBI:15378"/>
        <dbReference type="ChEBI" id="CHEBI:16335"/>
        <dbReference type="ChEBI" id="CHEBI:30616"/>
        <dbReference type="ChEBI" id="CHEBI:456215"/>
        <dbReference type="ChEBI" id="CHEBI:456216"/>
        <dbReference type="EC" id="2.7.1.20"/>
    </reaction>
</comment>
<dbReference type="SUPFAM" id="SSF53613">
    <property type="entry name" value="Ribokinase-like"/>
    <property type="match status" value="1"/>
</dbReference>
<evidence type="ECO:0000256" key="4">
    <source>
        <dbReference type="ARBA" id="ARBA00012119"/>
    </source>
</evidence>
<dbReference type="InterPro" id="IPR001805">
    <property type="entry name" value="Adenokinase"/>
</dbReference>
<dbReference type="Pfam" id="PF00294">
    <property type="entry name" value="PfkB"/>
    <property type="match status" value="1"/>
</dbReference>
<evidence type="ECO:0000256" key="2">
    <source>
        <dbReference type="ARBA" id="ARBA00004801"/>
    </source>
</evidence>
<dbReference type="GO" id="GO:0006166">
    <property type="term" value="P:purine ribonucleoside salvage"/>
    <property type="evidence" value="ECO:0007669"/>
    <property type="project" value="UniProtKB-KW"/>
</dbReference>
<dbReference type="Gene3D" id="3.30.1110.10">
    <property type="match status" value="1"/>
</dbReference>
<dbReference type="PANTHER" id="PTHR45769:SF3">
    <property type="entry name" value="ADENOSINE KINASE"/>
    <property type="match status" value="1"/>
</dbReference>
<dbReference type="PROSITE" id="PS00584">
    <property type="entry name" value="PFKB_KINASES_2"/>
    <property type="match status" value="1"/>
</dbReference>
<keyword evidence="11" id="KW-0460">Magnesium</keyword>
<dbReference type="Gene3D" id="3.40.1190.20">
    <property type="match status" value="1"/>
</dbReference>
<evidence type="ECO:0000256" key="7">
    <source>
        <dbReference type="ARBA" id="ARBA00022741"/>
    </source>
</evidence>
<keyword evidence="9 11" id="KW-0067">ATP-binding</keyword>
<dbReference type="GO" id="GO:0005634">
    <property type="term" value="C:nucleus"/>
    <property type="evidence" value="ECO:0007669"/>
    <property type="project" value="TreeGrafter"/>
</dbReference>
<evidence type="ECO:0000256" key="11">
    <source>
        <dbReference type="RuleBase" id="RU368116"/>
    </source>
</evidence>
<feature type="active site" description="Proton acceptor" evidence="10">
    <location>
        <position position="299"/>
    </location>
</feature>
<dbReference type="GO" id="GO:0006144">
    <property type="term" value="P:purine nucleobase metabolic process"/>
    <property type="evidence" value="ECO:0007669"/>
    <property type="project" value="TreeGrafter"/>
</dbReference>
<evidence type="ECO:0000256" key="3">
    <source>
        <dbReference type="ARBA" id="ARBA00010688"/>
    </source>
</evidence>
<comment type="similarity">
    <text evidence="3 11">Belongs to the carbohydrate kinase PfkB family.</text>
</comment>
<comment type="pathway">
    <text evidence="2 11">Purine metabolism; AMP biosynthesis via salvage pathway; AMP from adenosine: step 1/1.</text>
</comment>
<dbReference type="EMBL" id="KQ085882">
    <property type="protein sequence ID" value="KLO20598.1"/>
    <property type="molecule type" value="Genomic_DNA"/>
</dbReference>
<dbReference type="PANTHER" id="PTHR45769">
    <property type="entry name" value="ADENOSINE KINASE"/>
    <property type="match status" value="1"/>
</dbReference>
<evidence type="ECO:0000256" key="5">
    <source>
        <dbReference type="ARBA" id="ARBA00022679"/>
    </source>
</evidence>
<keyword evidence="14" id="KW-1185">Reference proteome</keyword>
<protein>
    <recommendedName>
        <fullName evidence="4 11">Adenosine kinase</fullName>
        <shortName evidence="11">AK</shortName>
        <ecNumber evidence="4 11">2.7.1.20</ecNumber>
    </recommendedName>
    <alternativeName>
        <fullName evidence="11">Adenosine 5'-phosphotransferase</fullName>
    </alternativeName>
</protein>
<name>A0A0H2SFK0_9AGAM</name>
<accession>A0A0H2SFK0</accession>
<dbReference type="GO" id="GO:0005829">
    <property type="term" value="C:cytosol"/>
    <property type="evidence" value="ECO:0007669"/>
    <property type="project" value="TreeGrafter"/>
</dbReference>
<feature type="domain" description="Carbohydrate kinase PfkB" evidence="12">
    <location>
        <begin position="43"/>
        <end position="341"/>
    </location>
</feature>
<keyword evidence="5 11" id="KW-0808">Transferase</keyword>
<evidence type="ECO:0000256" key="6">
    <source>
        <dbReference type="ARBA" id="ARBA00022726"/>
    </source>
</evidence>
<dbReference type="EC" id="2.7.1.20" evidence="4 11"/>
<gene>
    <name evidence="13" type="ORF">SCHPADRAFT_863371</name>
</gene>
<reference evidence="13 14" key="1">
    <citation type="submission" date="2015-04" db="EMBL/GenBank/DDBJ databases">
        <title>Complete genome sequence of Schizopora paradoxa KUC8140, a cosmopolitan wood degrader in East Asia.</title>
        <authorList>
            <consortium name="DOE Joint Genome Institute"/>
            <person name="Min B."/>
            <person name="Park H."/>
            <person name="Jang Y."/>
            <person name="Kim J.-J."/>
            <person name="Kim K.H."/>
            <person name="Pangilinan J."/>
            <person name="Lipzen A."/>
            <person name="Riley R."/>
            <person name="Grigoriev I.V."/>
            <person name="Spatafora J.W."/>
            <person name="Choi I.-G."/>
        </authorList>
    </citation>
    <scope>NUCLEOTIDE SEQUENCE [LARGE SCALE GENOMIC DNA]</scope>
    <source>
        <strain evidence="13 14">KUC8140</strain>
    </source>
</reference>
<dbReference type="InterPro" id="IPR002173">
    <property type="entry name" value="Carboh/pur_kinase_PfkB_CS"/>
</dbReference>
<comment type="cofactor">
    <cofactor evidence="1 11">
        <name>Mg(2+)</name>
        <dbReference type="ChEBI" id="CHEBI:18420"/>
    </cofactor>
</comment>
<dbReference type="AlphaFoldDB" id="A0A0H2SFK0"/>
<evidence type="ECO:0000313" key="13">
    <source>
        <dbReference type="EMBL" id="KLO20598.1"/>
    </source>
</evidence>
<dbReference type="InterPro" id="IPR029056">
    <property type="entry name" value="Ribokinase-like"/>
</dbReference>
<dbReference type="Proteomes" id="UP000053477">
    <property type="component" value="Unassembled WGS sequence"/>
</dbReference>
<evidence type="ECO:0000256" key="10">
    <source>
        <dbReference type="PIRSR" id="PIRSR601805-1"/>
    </source>
</evidence>
<dbReference type="GO" id="GO:0044209">
    <property type="term" value="P:AMP salvage"/>
    <property type="evidence" value="ECO:0007669"/>
    <property type="project" value="UniProtKB-UniRule"/>
</dbReference>
<proteinExistence type="inferred from homology"/>
<keyword evidence="8 11" id="KW-0418">Kinase</keyword>
<dbReference type="STRING" id="27342.A0A0H2SFK0"/>
<sequence>MTASYPLFCMGNPLLDMQVVKGEELLKKYNLKANDAILAGKEQEGIYDDIKKNYEIKYLAGGAAQNAARGAAYNLPPNSVVYAGCVGDDEFAKELRAANAKEGLTDAYLVKKEESTGACAVVITGHNRSLCTTLRAAEKFELAHLSSPEVAPLIDAAKFFYVEGFFLTHGTESALYVAKKASEAGKVFVLNLSAPFIPQFFKTQLDQLIPYCDYIIGNDSEAKAWAEASGQPDKDDIPAIARAIALSTKSNSSRPRTVIITQGAESTVAVTAGENTTPKVYPVQALSDSEIVDTNGAGDAFAGGLLAALVSEKSLDDAVEIGHKMGSMSVQLSGPSYKWPKVTLF</sequence>
<dbReference type="FunCoup" id="A0A0H2SFK0">
    <property type="interactions" value="475"/>
</dbReference>
<evidence type="ECO:0000256" key="8">
    <source>
        <dbReference type="ARBA" id="ARBA00022777"/>
    </source>
</evidence>
<dbReference type="PRINTS" id="PR00989">
    <property type="entry name" value="ADENOKINASE"/>
</dbReference>
<comment type="function">
    <text evidence="11">ATP dependent phosphorylation of adenosine and other related nucleoside analogs to monophosphate derivatives.</text>
</comment>
<keyword evidence="7 11" id="KW-0547">Nucleotide-binding</keyword>
<keyword evidence="6 11" id="KW-0660">Purine salvage</keyword>
<evidence type="ECO:0000259" key="12">
    <source>
        <dbReference type="Pfam" id="PF00294"/>
    </source>
</evidence>
<dbReference type="GO" id="GO:0005524">
    <property type="term" value="F:ATP binding"/>
    <property type="evidence" value="ECO:0007669"/>
    <property type="project" value="UniProtKB-UniRule"/>
</dbReference>
<dbReference type="CDD" id="cd01168">
    <property type="entry name" value="adenosine_kinase"/>
    <property type="match status" value="1"/>
</dbReference>
<organism evidence="13 14">
    <name type="scientific">Schizopora paradoxa</name>
    <dbReference type="NCBI Taxonomy" id="27342"/>
    <lineage>
        <taxon>Eukaryota</taxon>
        <taxon>Fungi</taxon>
        <taxon>Dikarya</taxon>
        <taxon>Basidiomycota</taxon>
        <taxon>Agaricomycotina</taxon>
        <taxon>Agaricomycetes</taxon>
        <taxon>Hymenochaetales</taxon>
        <taxon>Schizoporaceae</taxon>
        <taxon>Schizopora</taxon>
    </lineage>
</organism>
<evidence type="ECO:0000256" key="9">
    <source>
        <dbReference type="ARBA" id="ARBA00022840"/>
    </source>
</evidence>